<protein>
    <submittedName>
        <fullName evidence="2">DUF6491 family protein</fullName>
    </submittedName>
</protein>
<gene>
    <name evidence="2" type="ORF">V3330_05925</name>
</gene>
<sequence length="138" mass="15547">MNIISIVSRYLLILASVLALAACASTPPEKLTLKQKLEQRHYTVGESVERIRNYRLNGWNSIDEKHLIIHTGPSDSYLITLRNPCHNLRSAENIAISSTTGSVTRMDKVMVRDRPSGYVEHCMIDSMHELNKLPETAS</sequence>
<dbReference type="EMBL" id="JAZHOG010000003">
    <property type="protein sequence ID" value="MEJ8567158.1"/>
    <property type="molecule type" value="Genomic_DNA"/>
</dbReference>
<feature type="chain" id="PRO_5043993070" evidence="1">
    <location>
        <begin position="22"/>
        <end position="138"/>
    </location>
</feature>
<dbReference type="Pfam" id="PF20101">
    <property type="entry name" value="DUF6491"/>
    <property type="match status" value="1"/>
</dbReference>
<dbReference type="Proteomes" id="UP001359886">
    <property type="component" value="Unassembled WGS sequence"/>
</dbReference>
<dbReference type="RefSeq" id="WP_354694474.1">
    <property type="nucleotide sequence ID" value="NZ_JAZHOG010000003.1"/>
</dbReference>
<accession>A0AAW9RB07</accession>
<proteinExistence type="predicted"/>
<keyword evidence="1" id="KW-0732">Signal</keyword>
<evidence type="ECO:0000313" key="2">
    <source>
        <dbReference type="EMBL" id="MEJ8567158.1"/>
    </source>
</evidence>
<comment type="caution">
    <text evidence="2">The sequence shown here is derived from an EMBL/GenBank/DDBJ whole genome shotgun (WGS) entry which is preliminary data.</text>
</comment>
<name>A0AAW9RB07_9GAMM</name>
<organism evidence="2 3">
    <name type="scientific">Elongatibacter sediminis</name>
    <dbReference type="NCBI Taxonomy" id="3119006"/>
    <lineage>
        <taxon>Bacteria</taxon>
        <taxon>Pseudomonadati</taxon>
        <taxon>Pseudomonadota</taxon>
        <taxon>Gammaproteobacteria</taxon>
        <taxon>Chromatiales</taxon>
        <taxon>Wenzhouxiangellaceae</taxon>
        <taxon>Elongatibacter</taxon>
    </lineage>
</organism>
<reference evidence="2 3" key="1">
    <citation type="submission" date="2024-02" db="EMBL/GenBank/DDBJ databases">
        <title>A novel Wenzhouxiangellaceae bacterium, isolated from coastal sediments.</title>
        <authorList>
            <person name="Du Z.-J."/>
            <person name="Ye Y.-Q."/>
            <person name="Zhang X.-Y."/>
        </authorList>
    </citation>
    <scope>NUCLEOTIDE SEQUENCE [LARGE SCALE GENOMIC DNA]</scope>
    <source>
        <strain evidence="2 3">CH-27</strain>
    </source>
</reference>
<dbReference type="InterPro" id="IPR045500">
    <property type="entry name" value="DUF6491"/>
</dbReference>
<evidence type="ECO:0000313" key="3">
    <source>
        <dbReference type="Proteomes" id="UP001359886"/>
    </source>
</evidence>
<feature type="signal peptide" evidence="1">
    <location>
        <begin position="1"/>
        <end position="21"/>
    </location>
</feature>
<dbReference type="AlphaFoldDB" id="A0AAW9RB07"/>
<evidence type="ECO:0000256" key="1">
    <source>
        <dbReference type="SAM" id="SignalP"/>
    </source>
</evidence>
<keyword evidence="3" id="KW-1185">Reference proteome</keyword>